<proteinExistence type="predicted"/>
<dbReference type="PATRIC" id="fig|29536.5.peg.2569"/>
<dbReference type="EMBL" id="JMTM01000065">
    <property type="protein sequence ID" value="OAZ03224.1"/>
    <property type="molecule type" value="Genomic_DNA"/>
</dbReference>
<reference evidence="1 2" key="1">
    <citation type="submission" date="2016-06" db="EMBL/GenBank/DDBJ databases">
        <title>Draft genome sequence of Flavobacterium succinicans strain DD5b.</title>
        <authorList>
            <person name="Poehlein A."/>
            <person name="Daniel R."/>
            <person name="Simeonova D.D."/>
        </authorList>
    </citation>
    <scope>NUCLEOTIDE SEQUENCE [LARGE SCALE GENOMIC DNA]</scope>
    <source>
        <strain evidence="1 2">DD5b</strain>
    </source>
</reference>
<evidence type="ECO:0000313" key="1">
    <source>
        <dbReference type="EMBL" id="OAZ03224.1"/>
    </source>
</evidence>
<comment type="caution">
    <text evidence="1">The sequence shown here is derived from an EMBL/GenBank/DDBJ whole genome shotgun (WGS) entry which is preliminary data.</text>
</comment>
<dbReference type="AlphaFoldDB" id="A0A199XPG2"/>
<dbReference type="OrthoDB" id="1316152at2"/>
<dbReference type="RefSeq" id="WP_064716227.1">
    <property type="nucleotide sequence ID" value="NZ_JMTM01000065.1"/>
</dbReference>
<evidence type="ECO:0008006" key="3">
    <source>
        <dbReference type="Google" id="ProtNLM"/>
    </source>
</evidence>
<evidence type="ECO:0000313" key="2">
    <source>
        <dbReference type="Proteomes" id="UP000093807"/>
    </source>
</evidence>
<keyword evidence="2" id="KW-1185">Reference proteome</keyword>
<dbReference type="Proteomes" id="UP000093807">
    <property type="component" value="Unassembled WGS sequence"/>
</dbReference>
<protein>
    <recommendedName>
        <fullName evidence="3">Glycosyltransferase family 9 (Heptosyltransferase)</fullName>
    </recommendedName>
</protein>
<organism evidence="1 2">
    <name type="scientific">Flavobacterium succinicans</name>
    <dbReference type="NCBI Taxonomy" id="29536"/>
    <lineage>
        <taxon>Bacteria</taxon>
        <taxon>Pseudomonadati</taxon>
        <taxon>Bacteroidota</taxon>
        <taxon>Flavobacteriia</taxon>
        <taxon>Flavobacteriales</taxon>
        <taxon>Flavobacteriaceae</taxon>
        <taxon>Flavobacterium</taxon>
    </lineage>
</organism>
<gene>
    <name evidence="1" type="ORF">FLB_24700</name>
</gene>
<accession>A0A199XPG2</accession>
<name>A0A199XPG2_9FLAO</name>
<sequence length="327" mass="38513">MDFTIDFTSGGNHGHQLKDALGGLTIGRLFDLNYVHTPYEYLDYFGFGYKYPVVERADRELKYKNIVRVEGPLWCGIDDYEELLEYFTKALPESSKDTLVIFENALRIHPFQTIPWYLEGRTKQNVFSEIQQEFSNNFNEIHSLEVTEFRSPIEVAVHINRGTDYDRDKFPQHFTSPYAVRYMFDMDYYENIILHIEKAYGVGMVHFSIYTEKQNSEDILQRFSNRKHTRVLLGSDREQKNYDQIHAIFKSFVQADILVCSNSSFSVMCTYFRKGRKTVYHPHLQLRYLPEPNYIKTEDDGSLDIELLRQEISFDTFSINPSYTTTA</sequence>